<dbReference type="GO" id="GO:0000981">
    <property type="term" value="F:DNA-binding transcription factor activity, RNA polymerase II-specific"/>
    <property type="evidence" value="ECO:0007669"/>
    <property type="project" value="TreeGrafter"/>
</dbReference>
<evidence type="ECO:0000313" key="14">
    <source>
        <dbReference type="Proteomes" id="UP000299084"/>
    </source>
</evidence>
<dbReference type="Pfam" id="PF00096">
    <property type="entry name" value="zf-C2H2"/>
    <property type="match status" value="5"/>
</dbReference>
<keyword evidence="6" id="KW-0862">Zinc</keyword>
<feature type="region of interest" description="Disordered" evidence="10">
    <location>
        <begin position="283"/>
        <end position="310"/>
    </location>
</feature>
<comment type="similarity">
    <text evidence="2">Belongs to the krueppel C2H2-type zinc-finger protein family.</text>
</comment>
<evidence type="ECO:0000259" key="11">
    <source>
        <dbReference type="PROSITE" id="PS50157"/>
    </source>
</evidence>
<feature type="domain" description="C2H2-type" evidence="11">
    <location>
        <begin position="368"/>
        <end position="395"/>
    </location>
</feature>
<evidence type="ECO:0000256" key="3">
    <source>
        <dbReference type="ARBA" id="ARBA00022723"/>
    </source>
</evidence>
<dbReference type="FunFam" id="3.30.160.60:FF:000638">
    <property type="entry name" value="Zinc finger protein 184"/>
    <property type="match status" value="1"/>
</dbReference>
<keyword evidence="5 9" id="KW-0863">Zinc-finger</keyword>
<evidence type="ECO:0000313" key="13">
    <source>
        <dbReference type="EMBL" id="KAB1273520.1"/>
    </source>
</evidence>
<dbReference type="InterPro" id="IPR036236">
    <property type="entry name" value="Znf_C2H2_sf"/>
</dbReference>
<dbReference type="Pfam" id="PF01352">
    <property type="entry name" value="KRAB"/>
    <property type="match status" value="1"/>
</dbReference>
<evidence type="ECO:0000259" key="12">
    <source>
        <dbReference type="PROSITE" id="PS50805"/>
    </source>
</evidence>
<evidence type="ECO:0000256" key="9">
    <source>
        <dbReference type="PROSITE-ProRule" id="PRU00042"/>
    </source>
</evidence>
<reference evidence="13 14" key="1">
    <citation type="journal article" date="2019" name="Mol. Ecol. Resour.">
        <title>Improving Illumina assemblies with Hi-C and long reads: an example with the North African dromedary.</title>
        <authorList>
            <person name="Elbers J.P."/>
            <person name="Rogers M.F."/>
            <person name="Perelman P.L."/>
            <person name="Proskuryakova A.A."/>
            <person name="Serdyukova N.A."/>
            <person name="Johnson W.E."/>
            <person name="Horin P."/>
            <person name="Corander J."/>
            <person name="Murphy D."/>
            <person name="Burger P.A."/>
        </authorList>
    </citation>
    <scope>NUCLEOTIDE SEQUENCE [LARGE SCALE GENOMIC DNA]</scope>
    <source>
        <strain evidence="13">Drom800</strain>
        <tissue evidence="13">Blood</tissue>
    </source>
</reference>
<feature type="domain" description="KRAB" evidence="12">
    <location>
        <begin position="4"/>
        <end position="88"/>
    </location>
</feature>
<feature type="domain" description="C2H2-type" evidence="11">
    <location>
        <begin position="424"/>
        <end position="451"/>
    </location>
</feature>
<dbReference type="EMBL" id="JWIN03000009">
    <property type="protein sequence ID" value="KAB1273520.1"/>
    <property type="molecule type" value="Genomic_DNA"/>
</dbReference>
<dbReference type="AlphaFoldDB" id="A0A5N4DR25"/>
<dbReference type="SUPFAM" id="SSF57667">
    <property type="entry name" value="beta-beta-alpha zinc fingers"/>
    <property type="match status" value="3"/>
</dbReference>
<dbReference type="Gene3D" id="3.30.160.60">
    <property type="entry name" value="Classic Zinc Finger"/>
    <property type="match status" value="5"/>
</dbReference>
<dbReference type="InterPro" id="IPR013087">
    <property type="entry name" value="Znf_C2H2_type"/>
</dbReference>
<dbReference type="FunFam" id="3.30.160.60:FF:000358">
    <property type="entry name" value="zinc finger protein 24"/>
    <property type="match status" value="1"/>
</dbReference>
<protein>
    <submittedName>
        <fullName evidence="13">Zinc finger protein 114</fullName>
    </submittedName>
</protein>
<sequence>MDSVTFEDVAVNFTKEEWTLLDPAQRKLYRDVILENCRNLACVGKDAHPALGPGWDSYWATRQKTKDSILQQDSLAKKTFHEVNRACLASSSSQISELGGDWKYHPVEEPREQRGQKLKQVAASHGKGESPGGVCETRDSSESGPKLIPSQEESTRKRTPTHDSNILKQILVLNQKIYENNEYDGVLWQNIPLVPRARTQTELGSNRQIDNQNGVLRLRNEMHTGVSVHEFIPRGKKALGEDTSLGTHMTHKKEKSHDSHQDENSFQNNSLWAVQVQPCMAETNNENSQRGKPFARVPSSDSHRRTSMGGKSYKCGDCGKAFVYQASLKRHMEIHTGEKPYECKDCGKAFRYFLHLNKHLRNHIMKTFECKECGKTFNKSSNLNEHTRIHTGEKPYVCEECGKAFIKSTRLNEHIRIHTGEKPYKCVECGEGYISSSRLKNHLKTHSGERPCG</sequence>
<dbReference type="PROSITE" id="PS50157">
    <property type="entry name" value="ZINC_FINGER_C2H2_2"/>
    <property type="match status" value="5"/>
</dbReference>
<dbReference type="FunFam" id="3.30.160.60:FF:000053">
    <property type="entry name" value="zinc finger protein 182 isoform X1"/>
    <property type="match status" value="1"/>
</dbReference>
<dbReference type="GO" id="GO:0000977">
    <property type="term" value="F:RNA polymerase II transcription regulatory region sequence-specific DNA binding"/>
    <property type="evidence" value="ECO:0007669"/>
    <property type="project" value="TreeGrafter"/>
</dbReference>
<dbReference type="SMART" id="SM00355">
    <property type="entry name" value="ZnF_C2H2"/>
    <property type="match status" value="5"/>
</dbReference>
<dbReference type="SUPFAM" id="SSF109640">
    <property type="entry name" value="KRAB domain (Kruppel-associated box)"/>
    <property type="match status" value="1"/>
</dbReference>
<organism evidence="13 14">
    <name type="scientific">Camelus dromedarius</name>
    <name type="common">Dromedary</name>
    <name type="synonym">Arabian camel</name>
    <dbReference type="NCBI Taxonomy" id="9838"/>
    <lineage>
        <taxon>Eukaryota</taxon>
        <taxon>Metazoa</taxon>
        <taxon>Chordata</taxon>
        <taxon>Craniata</taxon>
        <taxon>Vertebrata</taxon>
        <taxon>Euteleostomi</taxon>
        <taxon>Mammalia</taxon>
        <taxon>Eutheria</taxon>
        <taxon>Laurasiatheria</taxon>
        <taxon>Artiodactyla</taxon>
        <taxon>Tylopoda</taxon>
        <taxon>Camelidae</taxon>
        <taxon>Camelus</taxon>
    </lineage>
</organism>
<evidence type="ECO:0000256" key="4">
    <source>
        <dbReference type="ARBA" id="ARBA00022737"/>
    </source>
</evidence>
<dbReference type="Gene3D" id="6.10.140.140">
    <property type="match status" value="1"/>
</dbReference>
<evidence type="ECO:0000256" key="2">
    <source>
        <dbReference type="ARBA" id="ARBA00006991"/>
    </source>
</evidence>
<dbReference type="Proteomes" id="UP000299084">
    <property type="component" value="Unassembled WGS sequence"/>
</dbReference>
<feature type="domain" description="C2H2-type" evidence="11">
    <location>
        <begin position="313"/>
        <end position="340"/>
    </location>
</feature>
<evidence type="ECO:0000256" key="7">
    <source>
        <dbReference type="ARBA" id="ARBA00023125"/>
    </source>
</evidence>
<dbReference type="CDD" id="cd07765">
    <property type="entry name" value="KRAB_A-box"/>
    <property type="match status" value="1"/>
</dbReference>
<dbReference type="PROSITE" id="PS50805">
    <property type="entry name" value="KRAB"/>
    <property type="match status" value="1"/>
</dbReference>
<feature type="domain" description="C2H2-type" evidence="11">
    <location>
        <begin position="396"/>
        <end position="423"/>
    </location>
</feature>
<comment type="subcellular location">
    <subcellularLocation>
        <location evidence="1">Nucleus</location>
    </subcellularLocation>
</comment>
<dbReference type="SMART" id="SM00349">
    <property type="entry name" value="KRAB"/>
    <property type="match status" value="1"/>
</dbReference>
<dbReference type="InterPro" id="IPR001909">
    <property type="entry name" value="KRAB"/>
</dbReference>
<keyword evidence="14" id="KW-1185">Reference proteome</keyword>
<keyword evidence="8" id="KW-0539">Nucleus</keyword>
<keyword evidence="7" id="KW-0238">DNA-binding</keyword>
<evidence type="ECO:0000256" key="5">
    <source>
        <dbReference type="ARBA" id="ARBA00022771"/>
    </source>
</evidence>
<keyword evidence="3" id="KW-0479">Metal-binding</keyword>
<dbReference type="FunFam" id="3.30.160.60:FF:002343">
    <property type="entry name" value="Zinc finger protein 33A"/>
    <property type="match status" value="2"/>
</dbReference>
<evidence type="ECO:0000256" key="1">
    <source>
        <dbReference type="ARBA" id="ARBA00004123"/>
    </source>
</evidence>
<keyword evidence="4" id="KW-0677">Repeat</keyword>
<proteinExistence type="inferred from homology"/>
<feature type="domain" description="C2H2-type" evidence="11">
    <location>
        <begin position="341"/>
        <end position="363"/>
    </location>
</feature>
<comment type="caution">
    <text evidence="13">The sequence shown here is derived from an EMBL/GenBank/DDBJ whole genome shotgun (WGS) entry which is preliminary data.</text>
</comment>
<dbReference type="PANTHER" id="PTHR24381:SF390">
    <property type="entry name" value="ZINC FINGER PROTEIN 37 HOMOLOG"/>
    <property type="match status" value="1"/>
</dbReference>
<gene>
    <name evidence="13" type="ORF">Cadr_000011960</name>
</gene>
<dbReference type="InterPro" id="IPR036051">
    <property type="entry name" value="KRAB_dom_sf"/>
</dbReference>
<evidence type="ECO:0000256" key="8">
    <source>
        <dbReference type="ARBA" id="ARBA00023242"/>
    </source>
</evidence>
<accession>A0A5N4DR25</accession>
<dbReference type="GO" id="GO:0005634">
    <property type="term" value="C:nucleus"/>
    <property type="evidence" value="ECO:0007669"/>
    <property type="project" value="UniProtKB-SubCell"/>
</dbReference>
<dbReference type="PANTHER" id="PTHR24381">
    <property type="entry name" value="ZINC FINGER PROTEIN"/>
    <property type="match status" value="1"/>
</dbReference>
<evidence type="ECO:0000256" key="6">
    <source>
        <dbReference type="ARBA" id="ARBA00022833"/>
    </source>
</evidence>
<evidence type="ECO:0000256" key="10">
    <source>
        <dbReference type="SAM" id="MobiDB-lite"/>
    </source>
</evidence>
<dbReference type="PROSITE" id="PS00028">
    <property type="entry name" value="ZINC_FINGER_C2H2_1"/>
    <property type="match status" value="5"/>
</dbReference>
<dbReference type="GO" id="GO:0008270">
    <property type="term" value="F:zinc ion binding"/>
    <property type="evidence" value="ECO:0007669"/>
    <property type="project" value="UniProtKB-KW"/>
</dbReference>
<name>A0A5N4DR25_CAMDR</name>
<dbReference type="STRING" id="9838.ENSCDRP00005002392"/>
<feature type="region of interest" description="Disordered" evidence="10">
    <location>
        <begin position="110"/>
        <end position="161"/>
    </location>
</feature>